<dbReference type="EMBL" id="CP042189">
    <property type="protein sequence ID" value="QDS71235.1"/>
    <property type="molecule type" value="Genomic_DNA"/>
</dbReference>
<dbReference type="STRING" id="50376.A0A517L6H0"/>
<evidence type="ECO:0000313" key="3">
    <source>
        <dbReference type="Proteomes" id="UP000316270"/>
    </source>
</evidence>
<protein>
    <recommendedName>
        <fullName evidence="1">Ubiquitin-like domain-containing protein</fullName>
    </recommendedName>
</protein>
<reference evidence="2 3" key="1">
    <citation type="submission" date="2019-07" db="EMBL/GenBank/DDBJ databases">
        <title>Finished genome of Venturia effusa.</title>
        <authorList>
            <person name="Young C.A."/>
            <person name="Cox M.P."/>
            <person name="Ganley A.R.D."/>
            <person name="David W.J."/>
        </authorList>
    </citation>
    <scope>NUCLEOTIDE SEQUENCE [LARGE SCALE GENOMIC DNA]</scope>
    <source>
        <strain evidence="3">albino</strain>
    </source>
</reference>
<dbReference type="InterPro" id="IPR029071">
    <property type="entry name" value="Ubiquitin-like_domsf"/>
</dbReference>
<dbReference type="PROSITE" id="PS50053">
    <property type="entry name" value="UBIQUITIN_2"/>
    <property type="match status" value="1"/>
</dbReference>
<sequence length="183" mass="20096">MDDVYNSLTIATLDGQQSVELSGVSQAMSLARFKTLVAIRIGKLERRYVNPTDLELMVFGEIMTEGGRQILDLVWCARYQAPAPASLIDMDKTTQPPPYVSGGVLRNVFVQDAGRTYTLNDVPLGISIEDFFGRLRDEKQLPPGSIRVIFAGKELTAGRGRTLSDYNVQNDSTLHIVVSMVGG</sequence>
<dbReference type="OrthoDB" id="428577at2759"/>
<dbReference type="InterPro" id="IPR000626">
    <property type="entry name" value="Ubiquitin-like_dom"/>
</dbReference>
<dbReference type="Gene3D" id="3.10.20.90">
    <property type="entry name" value="Phosphatidylinositol 3-kinase Catalytic Subunit, Chain A, domain 1"/>
    <property type="match status" value="1"/>
</dbReference>
<dbReference type="AlphaFoldDB" id="A0A517L6H0"/>
<organism evidence="2 3">
    <name type="scientific">Venturia effusa</name>
    <dbReference type="NCBI Taxonomy" id="50376"/>
    <lineage>
        <taxon>Eukaryota</taxon>
        <taxon>Fungi</taxon>
        <taxon>Dikarya</taxon>
        <taxon>Ascomycota</taxon>
        <taxon>Pezizomycotina</taxon>
        <taxon>Dothideomycetes</taxon>
        <taxon>Pleosporomycetidae</taxon>
        <taxon>Venturiales</taxon>
        <taxon>Venturiaceae</taxon>
        <taxon>Venturia</taxon>
    </lineage>
</organism>
<name>A0A517L6H0_9PEZI</name>
<dbReference type="Pfam" id="PF00240">
    <property type="entry name" value="ubiquitin"/>
    <property type="match status" value="1"/>
</dbReference>
<dbReference type="SUPFAM" id="SSF54236">
    <property type="entry name" value="Ubiquitin-like"/>
    <property type="match status" value="1"/>
</dbReference>
<dbReference type="SMART" id="SM00213">
    <property type="entry name" value="UBQ"/>
    <property type="match status" value="1"/>
</dbReference>
<accession>A0A517L6H0</accession>
<evidence type="ECO:0000313" key="2">
    <source>
        <dbReference type="EMBL" id="QDS71235.1"/>
    </source>
</evidence>
<feature type="domain" description="Ubiquitin-like" evidence="1">
    <location>
        <begin position="106"/>
        <end position="183"/>
    </location>
</feature>
<gene>
    <name evidence="2" type="ORF">FKW77_010465</name>
</gene>
<dbReference type="Proteomes" id="UP000316270">
    <property type="component" value="Chromosome 5"/>
</dbReference>
<proteinExistence type="predicted"/>
<keyword evidence="3" id="KW-1185">Reference proteome</keyword>
<evidence type="ECO:0000259" key="1">
    <source>
        <dbReference type="PROSITE" id="PS50053"/>
    </source>
</evidence>